<gene>
    <name evidence="11" type="primary">LOC113795382</name>
</gene>
<keyword evidence="4 9" id="KW-0418">Kinase</keyword>
<keyword evidence="1" id="KW-0963">Cytoplasm</keyword>
<evidence type="ECO:0000256" key="7">
    <source>
        <dbReference type="ARBA" id="ARBA00023242"/>
    </source>
</evidence>
<dbReference type="Pfam" id="PF00406">
    <property type="entry name" value="ADK"/>
    <property type="match status" value="1"/>
</dbReference>
<dbReference type="PANTHER" id="PTHR23359">
    <property type="entry name" value="NUCLEOTIDE KINASE"/>
    <property type="match status" value="1"/>
</dbReference>
<dbReference type="OMA" id="NRQAYEN"/>
<keyword evidence="6" id="KW-0665">Pyrimidine biosynthesis</keyword>
<dbReference type="RefSeq" id="XP_027201376.1">
    <property type="nucleotide sequence ID" value="XM_027345575.1"/>
</dbReference>
<dbReference type="InterPro" id="IPR006266">
    <property type="entry name" value="UMP_CMP_kinase"/>
</dbReference>
<sequence>MNIPQILFVLGGPGCGKGTWCKRIAENYSVFHLSAGDCLREEQKRENSEYKELIESYIVKGAIVPSYITNALVMRKIRSLGLQNVYLLDGFPRNMENYESFMKEYKSEGERALCIYLNCSEETMLQRLNKRSLTSNRIDDNLETIKLRFKVFADNTLPVVEKFRAKGRLIEIDTNKDITEQWDAMKPELDALFEKLNQRQSKRRGCLFCF</sequence>
<dbReference type="AlphaFoldDB" id="A0A6P6Y8S1"/>
<dbReference type="InterPro" id="IPR027417">
    <property type="entry name" value="P-loop_NTPase"/>
</dbReference>
<evidence type="ECO:0000256" key="9">
    <source>
        <dbReference type="RuleBase" id="RU003330"/>
    </source>
</evidence>
<dbReference type="GO" id="GO:0006207">
    <property type="term" value="P:'de novo' pyrimidine nucleobase biosynthetic process"/>
    <property type="evidence" value="ECO:0007669"/>
    <property type="project" value="InterPro"/>
</dbReference>
<evidence type="ECO:0000256" key="6">
    <source>
        <dbReference type="ARBA" id="ARBA00022975"/>
    </source>
</evidence>
<dbReference type="KEGG" id="dpte:113795382"/>
<dbReference type="CDD" id="cd01428">
    <property type="entry name" value="ADK"/>
    <property type="match status" value="1"/>
</dbReference>
<proteinExistence type="inferred from homology"/>
<accession>A0A6P6Y8S1</accession>
<keyword evidence="10" id="KW-1185">Reference proteome</keyword>
<evidence type="ECO:0000256" key="4">
    <source>
        <dbReference type="ARBA" id="ARBA00022777"/>
    </source>
</evidence>
<protein>
    <submittedName>
        <fullName evidence="11">Uridylate kinase-like</fullName>
    </submittedName>
</protein>
<dbReference type="OrthoDB" id="442176at2759"/>
<dbReference type="GO" id="GO:0016776">
    <property type="term" value="F:phosphotransferase activity, phosphate group as acceptor"/>
    <property type="evidence" value="ECO:0007669"/>
    <property type="project" value="InterPro"/>
</dbReference>
<dbReference type="GO" id="GO:0006221">
    <property type="term" value="P:pyrimidine nucleotide biosynthetic process"/>
    <property type="evidence" value="ECO:0007669"/>
    <property type="project" value="UniProtKB-KW"/>
</dbReference>
<dbReference type="InterPro" id="IPR000850">
    <property type="entry name" value="Adenylat/UMP-CMP_kin"/>
</dbReference>
<keyword evidence="3" id="KW-0547">Nucleotide-binding</keyword>
<dbReference type="Gene3D" id="3.40.50.300">
    <property type="entry name" value="P-loop containing nucleotide triphosphate hydrolases"/>
    <property type="match status" value="1"/>
</dbReference>
<evidence type="ECO:0000256" key="3">
    <source>
        <dbReference type="ARBA" id="ARBA00022741"/>
    </source>
</evidence>
<dbReference type="GO" id="GO:0009123">
    <property type="term" value="P:nucleoside monophosphate metabolic process"/>
    <property type="evidence" value="ECO:0007669"/>
    <property type="project" value="UniProtKB-ARBA"/>
</dbReference>
<dbReference type="GO" id="GO:0005524">
    <property type="term" value="F:ATP binding"/>
    <property type="evidence" value="ECO:0007669"/>
    <property type="project" value="UniProtKB-KW"/>
</dbReference>
<name>A0A6P6Y8S1_DERPT</name>
<evidence type="ECO:0000256" key="5">
    <source>
        <dbReference type="ARBA" id="ARBA00022840"/>
    </source>
</evidence>
<reference evidence="11" key="1">
    <citation type="submission" date="2025-08" db="UniProtKB">
        <authorList>
            <consortium name="RefSeq"/>
        </authorList>
    </citation>
    <scope>IDENTIFICATION</scope>
    <source>
        <strain evidence="11">Airmid</strain>
    </source>
</reference>
<comment type="similarity">
    <text evidence="9">Belongs to the adenylate kinase family.</text>
</comment>
<keyword evidence="5" id="KW-0067">ATP-binding</keyword>
<dbReference type="Proteomes" id="UP000515146">
    <property type="component" value="Unplaced"/>
</dbReference>
<keyword evidence="2 9" id="KW-0808">Transferase</keyword>
<comment type="catalytic activity">
    <reaction evidence="8">
        <text>UMP + ATP = UDP + ADP</text>
        <dbReference type="Rhea" id="RHEA:24400"/>
        <dbReference type="ChEBI" id="CHEBI:30616"/>
        <dbReference type="ChEBI" id="CHEBI:57865"/>
        <dbReference type="ChEBI" id="CHEBI:58223"/>
        <dbReference type="ChEBI" id="CHEBI:456216"/>
        <dbReference type="EC" id="2.7.4.14"/>
    </reaction>
</comment>
<dbReference type="InterPro" id="IPR033690">
    <property type="entry name" value="Adenylat_kinase_CS"/>
</dbReference>
<organism evidence="10 11">
    <name type="scientific">Dermatophagoides pteronyssinus</name>
    <name type="common">European house dust mite</name>
    <dbReference type="NCBI Taxonomy" id="6956"/>
    <lineage>
        <taxon>Eukaryota</taxon>
        <taxon>Metazoa</taxon>
        <taxon>Ecdysozoa</taxon>
        <taxon>Arthropoda</taxon>
        <taxon>Chelicerata</taxon>
        <taxon>Arachnida</taxon>
        <taxon>Acari</taxon>
        <taxon>Acariformes</taxon>
        <taxon>Sarcoptiformes</taxon>
        <taxon>Astigmata</taxon>
        <taxon>Psoroptidia</taxon>
        <taxon>Analgoidea</taxon>
        <taxon>Pyroglyphidae</taxon>
        <taxon>Dermatophagoidinae</taxon>
        <taxon>Dermatophagoides</taxon>
    </lineage>
</organism>
<keyword evidence="7" id="KW-0539">Nucleus</keyword>
<evidence type="ECO:0000313" key="10">
    <source>
        <dbReference type="Proteomes" id="UP000515146"/>
    </source>
</evidence>
<dbReference type="GO" id="GO:0019205">
    <property type="term" value="F:nucleobase-containing compound kinase activity"/>
    <property type="evidence" value="ECO:0007669"/>
    <property type="project" value="InterPro"/>
</dbReference>
<dbReference type="InParanoid" id="A0A6P6Y8S1"/>
<dbReference type="PRINTS" id="PR00094">
    <property type="entry name" value="ADENYLTKNASE"/>
</dbReference>
<evidence type="ECO:0000256" key="2">
    <source>
        <dbReference type="ARBA" id="ARBA00022679"/>
    </source>
</evidence>
<dbReference type="HAMAP" id="MF_00235">
    <property type="entry name" value="Adenylate_kinase_Adk"/>
    <property type="match status" value="1"/>
</dbReference>
<evidence type="ECO:0000256" key="1">
    <source>
        <dbReference type="ARBA" id="ARBA00022490"/>
    </source>
</evidence>
<dbReference type="SUPFAM" id="SSF52540">
    <property type="entry name" value="P-loop containing nucleoside triphosphate hydrolases"/>
    <property type="match status" value="1"/>
</dbReference>
<dbReference type="PROSITE" id="PS00113">
    <property type="entry name" value="ADENYLATE_KINASE"/>
    <property type="match status" value="1"/>
</dbReference>
<evidence type="ECO:0000256" key="8">
    <source>
        <dbReference type="ARBA" id="ARBA00048116"/>
    </source>
</evidence>
<dbReference type="NCBIfam" id="TIGR01359">
    <property type="entry name" value="UMP_CMP_kin_fam"/>
    <property type="match status" value="1"/>
</dbReference>
<evidence type="ECO:0000313" key="11">
    <source>
        <dbReference type="RefSeq" id="XP_027201376.1"/>
    </source>
</evidence>